<evidence type="ECO:0000259" key="1">
    <source>
        <dbReference type="SMART" id="SM00642"/>
    </source>
</evidence>
<gene>
    <name evidence="2" type="primary">treY</name>
    <name evidence="2" type="ORF">JI751_19475</name>
</gene>
<dbReference type="PANTHER" id="PTHR10357:SF216">
    <property type="entry name" value="MALTOOLIGOSYL TREHALOSE SYNTHASE-RELATED"/>
    <property type="match status" value="1"/>
</dbReference>
<sequence>MTDPASARRTPRSTYRLQVSQDFTLHEAARVLPYLHDLGVDWVYLSPLLASEPGSTHGYDVVAFDHIDEERGGEAGLAAVSAEARRLGMGVLVDIVPNHVGVATPSEDPWWWDVLKLGRESEHANAFDVDWAAGDGRIVIPVIGDDDEDAITVVPSGSGGEVRYHDQRFPLAPGTSTLEEQHYELVNWRTADEGLNYRRFFAVNTLAAVRVEDPEVFAETHVEIKRWFDEGLVDGLRVDHPDGLRDPQRYLDDLAALTGGAYVLVEKILEPGEELLASWATAGTTGYDALALIDRVLTDPAGEAPLTALEDRLRGAPVDWHEMVRTNKRAVADGILHSEVLRITREVGRVAEEADEDSVADAIGELLACFPVYRSYLPEGRDHLDQAFAAARSSRPELATTFDLLEPVLNDEWGQPARRFQQTSGMVMAKGVEDCSFYQWSRLTSLNEVGGDPSVFAVGVDDFHDAMAARQRDWPDAMVTLSTHDTKRGEDVRARITVLAEEPGAWEQALDELLRLAPVPDPGFGSLLWQAVLGAWTPDHLPDLRGRLHGYAEKAMREAGDRTTWTEPDEAYEAQVHAAVDAVFDDEAVRDVLLGLANRVDQPAQANSLAAKLLAITIPGVPDVYQGSELWETALVDPDNRRPVDFDHRAAVLAGTAEDDAAAKLHVTCSALTLRRDRPELFTSYMPIAASGAAAGHVVAYDRGGAITVVTRLPVGQAASGWGDTTLDLPEGHWHDVLTGLDTDGRLADLLATHPVALLVRKD</sequence>
<dbReference type="InterPro" id="IPR006047">
    <property type="entry name" value="GH13_cat_dom"/>
</dbReference>
<dbReference type="SMART" id="SM00642">
    <property type="entry name" value="Aamy"/>
    <property type="match status" value="1"/>
</dbReference>
<dbReference type="RefSeq" id="WP_201940350.1">
    <property type="nucleotide sequence ID" value="NZ_JAERSG010000007.1"/>
</dbReference>
<organism evidence="2 3">
    <name type="scientific">Nocardioides baculatus</name>
    <dbReference type="NCBI Taxonomy" id="2801337"/>
    <lineage>
        <taxon>Bacteria</taxon>
        <taxon>Bacillati</taxon>
        <taxon>Actinomycetota</taxon>
        <taxon>Actinomycetes</taxon>
        <taxon>Propionibacteriales</taxon>
        <taxon>Nocardioidaceae</taxon>
        <taxon>Nocardioides</taxon>
    </lineage>
</organism>
<accession>A0ABS1LDR3</accession>
<name>A0ABS1LDR3_9ACTN</name>
<dbReference type="CDD" id="cd11336">
    <property type="entry name" value="AmyAc_MTSase"/>
    <property type="match status" value="1"/>
</dbReference>
<dbReference type="Gene3D" id="1.10.10.470">
    <property type="entry name" value="Maltooligosyl trehalose synthase, domain 4"/>
    <property type="match status" value="1"/>
</dbReference>
<dbReference type="NCBIfam" id="TIGR02401">
    <property type="entry name" value="trehalose_TreY"/>
    <property type="match status" value="1"/>
</dbReference>
<dbReference type="EMBL" id="JAERSG010000007">
    <property type="protein sequence ID" value="MBL0749809.1"/>
    <property type="molecule type" value="Genomic_DNA"/>
</dbReference>
<feature type="domain" description="Glycosyl hydrolase family 13 catalytic" evidence="1">
    <location>
        <begin position="21"/>
        <end position="656"/>
    </location>
</feature>
<proteinExistence type="predicted"/>
<dbReference type="Proteomes" id="UP000636918">
    <property type="component" value="Unassembled WGS sequence"/>
</dbReference>
<dbReference type="InterPro" id="IPR012767">
    <property type="entry name" value="Trehalose_TreY"/>
</dbReference>
<dbReference type="Gene3D" id="3.20.20.80">
    <property type="entry name" value="Glycosidases"/>
    <property type="match status" value="1"/>
</dbReference>
<dbReference type="SUPFAM" id="SSF51445">
    <property type="entry name" value="(Trans)glycosidases"/>
    <property type="match status" value="1"/>
</dbReference>
<dbReference type="Gene3D" id="1.10.150.200">
    <property type="entry name" value="Maltooligosyl trehalose synthase, domain 3"/>
    <property type="match status" value="1"/>
</dbReference>
<evidence type="ECO:0000313" key="3">
    <source>
        <dbReference type="Proteomes" id="UP000636918"/>
    </source>
</evidence>
<dbReference type="InterPro" id="IPR013797">
    <property type="entry name" value="Maltooligo_trehalose_synth_4"/>
</dbReference>
<dbReference type="Pfam" id="PF00128">
    <property type="entry name" value="Alpha-amylase"/>
    <property type="match status" value="1"/>
</dbReference>
<dbReference type="Gene3D" id="3.30.1590.10">
    <property type="entry name" value="Maltooligosyl trehalose synthase, domain 2"/>
    <property type="match status" value="1"/>
</dbReference>
<dbReference type="PANTHER" id="PTHR10357">
    <property type="entry name" value="ALPHA-AMYLASE FAMILY MEMBER"/>
    <property type="match status" value="1"/>
</dbReference>
<comment type="caution">
    <text evidence="2">The sequence shown here is derived from an EMBL/GenBank/DDBJ whole genome shotgun (WGS) entry which is preliminary data.</text>
</comment>
<evidence type="ECO:0000313" key="2">
    <source>
        <dbReference type="EMBL" id="MBL0749809.1"/>
    </source>
</evidence>
<dbReference type="InterPro" id="IPR017853">
    <property type="entry name" value="GH"/>
</dbReference>
<protein>
    <submittedName>
        <fullName evidence="2">Malto-oligosyltrehalose synthase</fullName>
    </submittedName>
</protein>
<keyword evidence="3" id="KW-1185">Reference proteome</keyword>
<reference evidence="2 3" key="1">
    <citation type="submission" date="2021-01" db="EMBL/GenBank/DDBJ databases">
        <title>Genome seq and assembly of Nocardiodes sp. G10.</title>
        <authorList>
            <person name="Chhetri G."/>
        </authorList>
    </citation>
    <scope>NUCLEOTIDE SEQUENCE [LARGE SCALE GENOMIC DNA]</scope>
    <source>
        <strain evidence="2 3">G10</strain>
    </source>
</reference>